<keyword evidence="2" id="KW-1185">Reference proteome</keyword>
<name>A0A401W8Q9_STREY</name>
<evidence type="ECO:0000313" key="1">
    <source>
        <dbReference type="EMBL" id="GCD45705.1"/>
    </source>
</evidence>
<dbReference type="AlphaFoldDB" id="A0A401W8Q9"/>
<organism evidence="1 2">
    <name type="scientific">Streptomyces paromomycinus</name>
    <name type="common">Streptomyces rimosus subsp. paromomycinus</name>
    <dbReference type="NCBI Taxonomy" id="92743"/>
    <lineage>
        <taxon>Bacteria</taxon>
        <taxon>Bacillati</taxon>
        <taxon>Actinomycetota</taxon>
        <taxon>Actinomycetes</taxon>
        <taxon>Kitasatosporales</taxon>
        <taxon>Streptomycetaceae</taxon>
        <taxon>Streptomyces</taxon>
    </lineage>
</organism>
<sequence length="87" mass="9982">MYDCEGCGRSRRGLFFGPGAGEVQWRCWRCRQHDHPLLGLLVEVVEFLFVPVTAVRAAQEPVHFAPRTGRSAAARFRRCQTAYSWRT</sequence>
<reference evidence="1 2" key="1">
    <citation type="submission" date="2018-11" db="EMBL/GenBank/DDBJ databases">
        <title>Whole genome sequence of Streptomyces paromomycinus NBRC 15454(T).</title>
        <authorList>
            <person name="Komaki H."/>
            <person name="Tamura T."/>
        </authorList>
    </citation>
    <scope>NUCLEOTIDE SEQUENCE [LARGE SCALE GENOMIC DNA]</scope>
    <source>
        <strain evidence="1 2">NBRC 15454</strain>
    </source>
</reference>
<proteinExistence type="predicted"/>
<dbReference type="Proteomes" id="UP000286746">
    <property type="component" value="Unassembled WGS sequence"/>
</dbReference>
<protein>
    <submittedName>
        <fullName evidence="1">Uncharacterized protein</fullName>
    </submittedName>
</protein>
<gene>
    <name evidence="1" type="ORF">GKJPGBOP_05443</name>
</gene>
<dbReference type="EMBL" id="BHZD01000001">
    <property type="protein sequence ID" value="GCD45705.1"/>
    <property type="molecule type" value="Genomic_DNA"/>
</dbReference>
<accession>A0A401W8Q9</accession>
<comment type="caution">
    <text evidence="1">The sequence shown here is derived from an EMBL/GenBank/DDBJ whole genome shotgun (WGS) entry which is preliminary data.</text>
</comment>
<evidence type="ECO:0000313" key="2">
    <source>
        <dbReference type="Proteomes" id="UP000286746"/>
    </source>
</evidence>